<dbReference type="Gene3D" id="1.10.443.10">
    <property type="entry name" value="Intergrase catalytic core"/>
    <property type="match status" value="1"/>
</dbReference>
<evidence type="ECO:0000313" key="4">
    <source>
        <dbReference type="Proteomes" id="UP000533476"/>
    </source>
</evidence>
<dbReference type="InterPro" id="IPR011010">
    <property type="entry name" value="DNA_brk_join_enz"/>
</dbReference>
<comment type="caution">
    <text evidence="3">The sequence shown here is derived from an EMBL/GenBank/DDBJ whole genome shotgun (WGS) entry which is preliminary data.</text>
</comment>
<dbReference type="PROSITE" id="PS51898">
    <property type="entry name" value="TYR_RECOMBINASE"/>
    <property type="match status" value="1"/>
</dbReference>
<dbReference type="GO" id="GO:0015074">
    <property type="term" value="P:DNA integration"/>
    <property type="evidence" value="ECO:0007669"/>
    <property type="project" value="InterPro"/>
</dbReference>
<name>A0A7Y0L4D8_9FIRM</name>
<dbReference type="PANTHER" id="PTHR30349">
    <property type="entry name" value="PHAGE INTEGRASE-RELATED"/>
    <property type="match status" value="1"/>
</dbReference>
<protein>
    <submittedName>
        <fullName evidence="3">Tyrosine-type recombinase/integrase</fullName>
    </submittedName>
</protein>
<dbReference type="EMBL" id="JABBVZ010000018">
    <property type="protein sequence ID" value="NMP22185.1"/>
    <property type="molecule type" value="Genomic_DNA"/>
</dbReference>
<dbReference type="GO" id="GO:0006310">
    <property type="term" value="P:DNA recombination"/>
    <property type="evidence" value="ECO:0007669"/>
    <property type="project" value="UniProtKB-KW"/>
</dbReference>
<keyword evidence="1" id="KW-0233">DNA recombination</keyword>
<sequence length="297" mass="33631">MPRHLVPMDPTEQEYVRLKQFDALILAWKQRRSLRSAETGRTYLSRLKQAWPDLLDAVQQHGGTIPPTAVGPLVQRWRQRGWSEATVNLTLEACKAFWSDMAMAGHLSAPNPFAGTKPARPPQVRGERILTMDEVKRLIDAAPTHEVQLLLKWLYRTGARISEALSATWGSIRLSDDGEFYWDVVGKGRKVRTLWIPNDLWDDVHALPGRHAAGDRLWPHHRQWAWGMMQKAAKGAGLQDHIVSPHVLRHCHATHALEAGANLLEVQEQLGHARLDTTRVYLTLQPGPRSGRYIPPI</sequence>
<dbReference type="InterPro" id="IPR002104">
    <property type="entry name" value="Integrase_catalytic"/>
</dbReference>
<dbReference type="InterPro" id="IPR013762">
    <property type="entry name" value="Integrase-like_cat_sf"/>
</dbReference>
<keyword evidence="4" id="KW-1185">Reference proteome</keyword>
<dbReference type="PANTHER" id="PTHR30349:SF64">
    <property type="entry name" value="PROPHAGE INTEGRASE INTD-RELATED"/>
    <property type="match status" value="1"/>
</dbReference>
<evidence type="ECO:0000259" key="2">
    <source>
        <dbReference type="PROSITE" id="PS51898"/>
    </source>
</evidence>
<dbReference type="RefSeq" id="WP_169098253.1">
    <property type="nucleotide sequence ID" value="NZ_JABBVZ010000018.1"/>
</dbReference>
<evidence type="ECO:0000313" key="3">
    <source>
        <dbReference type="EMBL" id="NMP22185.1"/>
    </source>
</evidence>
<proteinExistence type="predicted"/>
<accession>A0A7Y0L4D8</accession>
<dbReference type="Proteomes" id="UP000533476">
    <property type="component" value="Unassembled WGS sequence"/>
</dbReference>
<gene>
    <name evidence="3" type="ORF">HIJ39_07450</name>
</gene>
<evidence type="ECO:0000256" key="1">
    <source>
        <dbReference type="ARBA" id="ARBA00023172"/>
    </source>
</evidence>
<dbReference type="AlphaFoldDB" id="A0A7Y0L4D8"/>
<dbReference type="GO" id="GO:0003677">
    <property type="term" value="F:DNA binding"/>
    <property type="evidence" value="ECO:0007669"/>
    <property type="project" value="InterPro"/>
</dbReference>
<dbReference type="InterPro" id="IPR050090">
    <property type="entry name" value="Tyrosine_recombinase_XerCD"/>
</dbReference>
<dbReference type="SUPFAM" id="SSF56349">
    <property type="entry name" value="DNA breaking-rejoining enzymes"/>
    <property type="match status" value="1"/>
</dbReference>
<dbReference type="Pfam" id="PF00589">
    <property type="entry name" value="Phage_integrase"/>
    <property type="match status" value="1"/>
</dbReference>
<organism evidence="3 4">
    <name type="scientific">Sulfobacillus harzensis</name>
    <dbReference type="NCBI Taxonomy" id="2729629"/>
    <lineage>
        <taxon>Bacteria</taxon>
        <taxon>Bacillati</taxon>
        <taxon>Bacillota</taxon>
        <taxon>Clostridia</taxon>
        <taxon>Eubacteriales</taxon>
        <taxon>Clostridiales Family XVII. Incertae Sedis</taxon>
        <taxon>Sulfobacillus</taxon>
    </lineage>
</organism>
<feature type="domain" description="Tyr recombinase" evidence="2">
    <location>
        <begin position="125"/>
        <end position="294"/>
    </location>
</feature>
<reference evidence="3 4" key="1">
    <citation type="submission" date="2020-04" db="EMBL/GenBank/DDBJ databases">
        <authorList>
            <person name="Zhang R."/>
            <person name="Schippers A."/>
        </authorList>
    </citation>
    <scope>NUCLEOTIDE SEQUENCE [LARGE SCALE GENOMIC DNA]</scope>
    <source>
        <strain evidence="3 4">DSM 109850</strain>
    </source>
</reference>